<proteinExistence type="predicted"/>
<reference evidence="2 3" key="1">
    <citation type="submission" date="2007-05" db="EMBL/GenBank/DDBJ databases">
        <title>Complete sequence of Geobacter uraniireducens Rf4.</title>
        <authorList>
            <consortium name="US DOE Joint Genome Institute"/>
            <person name="Copeland A."/>
            <person name="Lucas S."/>
            <person name="Lapidus A."/>
            <person name="Barry K."/>
            <person name="Detter J.C."/>
            <person name="Glavina del Rio T."/>
            <person name="Hammon N."/>
            <person name="Israni S."/>
            <person name="Dalin E."/>
            <person name="Tice H."/>
            <person name="Pitluck S."/>
            <person name="Chertkov O."/>
            <person name="Brettin T."/>
            <person name="Bruce D."/>
            <person name="Han C."/>
            <person name="Schmutz J."/>
            <person name="Larimer F."/>
            <person name="Land M."/>
            <person name="Hauser L."/>
            <person name="Kyrpides N."/>
            <person name="Mikhailova N."/>
            <person name="Shelobolina E."/>
            <person name="Aklujkar M."/>
            <person name="Lovley D."/>
            <person name="Richardson P."/>
        </authorList>
    </citation>
    <scope>NUCLEOTIDE SEQUENCE [LARGE SCALE GENOMIC DNA]</scope>
    <source>
        <strain evidence="2 3">Rf4</strain>
    </source>
</reference>
<evidence type="ECO:0000313" key="2">
    <source>
        <dbReference type="EMBL" id="ABQ26101.1"/>
    </source>
</evidence>
<name>A5GF96_GEOUR</name>
<keyword evidence="1" id="KW-0812">Transmembrane</keyword>
<evidence type="ECO:0000256" key="1">
    <source>
        <dbReference type="SAM" id="Phobius"/>
    </source>
</evidence>
<keyword evidence="1" id="KW-0472">Membrane</keyword>
<sequence length="117" mass="12789">MRKKTVKLGLNYILVGMVLVIIATFFHEEVAWLFLLLPGGEARFTFLGLFIGGLCGGFGVLISAIGLLQGPALEKNIYLTPILIILAAALLLFFMLLYSSIRNPEPPKVRPGETITI</sequence>
<dbReference type="Proteomes" id="UP000006695">
    <property type="component" value="Chromosome"/>
</dbReference>
<dbReference type="OrthoDB" id="5398380at2"/>
<organism evidence="2 3">
    <name type="scientific">Geotalea uraniireducens (strain Rf4)</name>
    <name type="common">Geobacter uraniireducens</name>
    <dbReference type="NCBI Taxonomy" id="351605"/>
    <lineage>
        <taxon>Bacteria</taxon>
        <taxon>Pseudomonadati</taxon>
        <taxon>Thermodesulfobacteriota</taxon>
        <taxon>Desulfuromonadia</taxon>
        <taxon>Geobacterales</taxon>
        <taxon>Geobacteraceae</taxon>
        <taxon>Geotalea</taxon>
    </lineage>
</organism>
<feature type="transmembrane region" description="Helical" evidence="1">
    <location>
        <begin position="77"/>
        <end position="98"/>
    </location>
</feature>
<dbReference type="HOGENOM" id="CLU_166132_0_0_7"/>
<feature type="transmembrane region" description="Helical" evidence="1">
    <location>
        <begin position="44"/>
        <end position="65"/>
    </location>
</feature>
<dbReference type="STRING" id="351605.Gura_1911"/>
<keyword evidence="1" id="KW-1133">Transmembrane helix</keyword>
<dbReference type="RefSeq" id="WP_011938804.1">
    <property type="nucleotide sequence ID" value="NC_009483.1"/>
</dbReference>
<dbReference type="KEGG" id="gur:Gura_1911"/>
<keyword evidence="3" id="KW-1185">Reference proteome</keyword>
<accession>A5GF96</accession>
<dbReference type="EMBL" id="CP000698">
    <property type="protein sequence ID" value="ABQ26101.1"/>
    <property type="molecule type" value="Genomic_DNA"/>
</dbReference>
<protein>
    <submittedName>
        <fullName evidence="2">Uncharacterized protein</fullName>
    </submittedName>
</protein>
<feature type="transmembrane region" description="Helical" evidence="1">
    <location>
        <begin position="12"/>
        <end position="37"/>
    </location>
</feature>
<gene>
    <name evidence="2" type="ordered locus">Gura_1911</name>
</gene>
<dbReference type="AlphaFoldDB" id="A5GF96"/>
<evidence type="ECO:0000313" key="3">
    <source>
        <dbReference type="Proteomes" id="UP000006695"/>
    </source>
</evidence>